<feature type="transmembrane region" description="Helical" evidence="6">
    <location>
        <begin position="268"/>
        <end position="285"/>
    </location>
</feature>
<dbReference type="PANTHER" id="PTHR22911:SF6">
    <property type="entry name" value="SOLUTE CARRIER FAMILY 35 MEMBER G1"/>
    <property type="match status" value="1"/>
</dbReference>
<feature type="transmembrane region" description="Helical" evidence="6">
    <location>
        <begin position="41"/>
        <end position="59"/>
    </location>
</feature>
<comment type="similarity">
    <text evidence="2">Belongs to the drug/metabolite transporter (DMT) superfamily. 10 TMS drug/metabolite exporter (DME) (TC 2.A.7.3) family.</text>
</comment>
<dbReference type="InterPro" id="IPR037185">
    <property type="entry name" value="EmrE-like"/>
</dbReference>
<feature type="transmembrane region" description="Helical" evidence="6">
    <location>
        <begin position="99"/>
        <end position="118"/>
    </location>
</feature>
<keyword evidence="5 6" id="KW-0472">Membrane</keyword>
<feature type="transmembrane region" description="Helical" evidence="6">
    <location>
        <begin position="12"/>
        <end position="35"/>
    </location>
</feature>
<keyword evidence="4 6" id="KW-1133">Transmembrane helix</keyword>
<evidence type="ECO:0000259" key="7">
    <source>
        <dbReference type="Pfam" id="PF00892"/>
    </source>
</evidence>
<dbReference type="EMBL" id="CP081294">
    <property type="protein sequence ID" value="QZD94459.1"/>
    <property type="molecule type" value="Genomic_DNA"/>
</dbReference>
<feature type="transmembrane region" description="Helical" evidence="6">
    <location>
        <begin position="214"/>
        <end position="236"/>
    </location>
</feature>
<feature type="transmembrane region" description="Helical" evidence="6">
    <location>
        <begin position="71"/>
        <end position="93"/>
    </location>
</feature>
<feature type="domain" description="EamA" evidence="7">
    <location>
        <begin position="11"/>
        <end position="140"/>
    </location>
</feature>
<feature type="domain" description="EamA" evidence="7">
    <location>
        <begin position="155"/>
        <end position="284"/>
    </location>
</feature>
<feature type="transmembrane region" description="Helical" evidence="6">
    <location>
        <begin position="186"/>
        <end position="208"/>
    </location>
</feature>
<evidence type="ECO:0000256" key="4">
    <source>
        <dbReference type="ARBA" id="ARBA00022989"/>
    </source>
</evidence>
<dbReference type="InterPro" id="IPR000620">
    <property type="entry name" value="EamA_dom"/>
</dbReference>
<evidence type="ECO:0000256" key="1">
    <source>
        <dbReference type="ARBA" id="ARBA00004141"/>
    </source>
</evidence>
<dbReference type="SUPFAM" id="SSF103481">
    <property type="entry name" value="Multidrug resistance efflux transporter EmrE"/>
    <property type="match status" value="2"/>
</dbReference>
<keyword evidence="3 6" id="KW-0812">Transmembrane</keyword>
<feature type="transmembrane region" description="Helical" evidence="6">
    <location>
        <begin position="243"/>
        <end position="262"/>
    </location>
</feature>
<gene>
    <name evidence="8" type="ORF">K3136_10175</name>
</gene>
<evidence type="ECO:0000256" key="5">
    <source>
        <dbReference type="ARBA" id="ARBA00023136"/>
    </source>
</evidence>
<evidence type="ECO:0000256" key="6">
    <source>
        <dbReference type="SAM" id="Phobius"/>
    </source>
</evidence>
<accession>A0ABX9A2B8</accession>
<organism evidence="8 9">
    <name type="scientific">Qipengyuania gelatinilytica</name>
    <dbReference type="NCBI Taxonomy" id="2867231"/>
    <lineage>
        <taxon>Bacteria</taxon>
        <taxon>Pseudomonadati</taxon>
        <taxon>Pseudomonadota</taxon>
        <taxon>Alphaproteobacteria</taxon>
        <taxon>Sphingomonadales</taxon>
        <taxon>Erythrobacteraceae</taxon>
        <taxon>Qipengyuania</taxon>
    </lineage>
</organism>
<evidence type="ECO:0000256" key="3">
    <source>
        <dbReference type="ARBA" id="ARBA00022692"/>
    </source>
</evidence>
<sequence length="294" mass="31668">MSNSAEHLRPILATMAGIALFSAMDAVMKSASIAVGAYSAYLLRCLLGFAMIAPFWLWRNRRVPERHVMRVHVIRGVVVAFMGWTFFASLVRLPLAEAIAISFVAPLVALFLAAWLLGEKIERRAIIAAILGLAGVVVIVGGRIGQERMTQDAVTGLVLIGVSALLYAWNLVLQRQQALVAGPAEVSTFQNGIVSLALLAGAPFLLVWPEGRAWLEIGAGAALAVGAALFLAWAYARAEAQRLVPIEYTGFLWASLFGWLYFGERVGPTTVAGAVLIVIGCWIATRRRPEQSAV</sequence>
<evidence type="ECO:0000313" key="8">
    <source>
        <dbReference type="EMBL" id="QZD94459.1"/>
    </source>
</evidence>
<keyword evidence="9" id="KW-1185">Reference proteome</keyword>
<protein>
    <submittedName>
        <fullName evidence="8">DMT family transporter</fullName>
    </submittedName>
</protein>
<evidence type="ECO:0000256" key="2">
    <source>
        <dbReference type="ARBA" id="ARBA00009853"/>
    </source>
</evidence>
<feature type="transmembrane region" description="Helical" evidence="6">
    <location>
        <begin position="156"/>
        <end position="174"/>
    </location>
</feature>
<feature type="transmembrane region" description="Helical" evidence="6">
    <location>
        <begin position="125"/>
        <end position="144"/>
    </location>
</feature>
<dbReference type="PANTHER" id="PTHR22911">
    <property type="entry name" value="ACYL-MALONYL CONDENSING ENZYME-RELATED"/>
    <property type="match status" value="1"/>
</dbReference>
<evidence type="ECO:0000313" key="9">
    <source>
        <dbReference type="Proteomes" id="UP000824321"/>
    </source>
</evidence>
<dbReference type="Gene3D" id="1.10.3730.20">
    <property type="match status" value="1"/>
</dbReference>
<dbReference type="Proteomes" id="UP000824321">
    <property type="component" value="Chromosome"/>
</dbReference>
<dbReference type="Pfam" id="PF00892">
    <property type="entry name" value="EamA"/>
    <property type="match status" value="2"/>
</dbReference>
<comment type="subcellular location">
    <subcellularLocation>
        <location evidence="1">Membrane</location>
        <topology evidence="1">Multi-pass membrane protein</topology>
    </subcellularLocation>
</comment>
<name>A0ABX9A2B8_9SPHN</name>
<proteinExistence type="inferred from homology"/>
<reference evidence="8 9" key="1">
    <citation type="submission" date="2021-08" db="EMBL/GenBank/DDBJ databases">
        <title>Comparative Genomics Analysis of the Genus Qipengyuania Reveals Extensive Genetic Diversity and Metabolic Versatility, Including the Description of Fifteen Novel Species.</title>
        <authorList>
            <person name="Liu Y."/>
        </authorList>
    </citation>
    <scope>NUCLEOTIDE SEQUENCE [LARGE SCALE GENOMIC DNA]</scope>
    <source>
        <strain evidence="8 9">1NDH1</strain>
    </source>
</reference>
<dbReference type="RefSeq" id="WP_221430204.1">
    <property type="nucleotide sequence ID" value="NZ_CP081294.1"/>
</dbReference>